<feature type="region of interest" description="Disordered" evidence="1">
    <location>
        <begin position="97"/>
        <end position="126"/>
    </location>
</feature>
<accession>A0A4C1TNF8</accession>
<name>A0A4C1TNF8_EUMVA</name>
<feature type="compositionally biased region" description="Polar residues" evidence="1">
    <location>
        <begin position="105"/>
        <end position="119"/>
    </location>
</feature>
<protein>
    <submittedName>
        <fullName evidence="2">Uncharacterized protein</fullName>
    </submittedName>
</protein>
<dbReference type="AlphaFoldDB" id="A0A4C1TNF8"/>
<dbReference type="EMBL" id="BGZK01000070">
    <property type="protein sequence ID" value="GBP15197.1"/>
    <property type="molecule type" value="Genomic_DNA"/>
</dbReference>
<keyword evidence="3" id="KW-1185">Reference proteome</keyword>
<evidence type="ECO:0000313" key="2">
    <source>
        <dbReference type="EMBL" id="GBP15197.1"/>
    </source>
</evidence>
<evidence type="ECO:0000313" key="3">
    <source>
        <dbReference type="Proteomes" id="UP000299102"/>
    </source>
</evidence>
<sequence length="126" mass="14376">MRDLKSGRDQVPATRRVARTAWPRVHCLRVSYSKKLFTPNESIGLSKFLVVGPGLVGGDQRPSSSLDDDVLHRRLNVVSEALSDRIRFNLRTHRSIRRDRYRTHYSPSSKATQRSTLKSVKSGDCR</sequence>
<comment type="caution">
    <text evidence="2">The sequence shown here is derived from an EMBL/GenBank/DDBJ whole genome shotgun (WGS) entry which is preliminary data.</text>
</comment>
<gene>
    <name evidence="2" type="ORF">EVAR_92205_1</name>
</gene>
<organism evidence="2 3">
    <name type="scientific">Eumeta variegata</name>
    <name type="common">Bagworm moth</name>
    <name type="synonym">Eumeta japonica</name>
    <dbReference type="NCBI Taxonomy" id="151549"/>
    <lineage>
        <taxon>Eukaryota</taxon>
        <taxon>Metazoa</taxon>
        <taxon>Ecdysozoa</taxon>
        <taxon>Arthropoda</taxon>
        <taxon>Hexapoda</taxon>
        <taxon>Insecta</taxon>
        <taxon>Pterygota</taxon>
        <taxon>Neoptera</taxon>
        <taxon>Endopterygota</taxon>
        <taxon>Lepidoptera</taxon>
        <taxon>Glossata</taxon>
        <taxon>Ditrysia</taxon>
        <taxon>Tineoidea</taxon>
        <taxon>Psychidae</taxon>
        <taxon>Oiketicinae</taxon>
        <taxon>Eumeta</taxon>
    </lineage>
</organism>
<dbReference type="Proteomes" id="UP000299102">
    <property type="component" value="Unassembled WGS sequence"/>
</dbReference>
<proteinExistence type="predicted"/>
<reference evidence="2 3" key="1">
    <citation type="journal article" date="2019" name="Commun. Biol.">
        <title>The bagworm genome reveals a unique fibroin gene that provides high tensile strength.</title>
        <authorList>
            <person name="Kono N."/>
            <person name="Nakamura H."/>
            <person name="Ohtoshi R."/>
            <person name="Tomita M."/>
            <person name="Numata K."/>
            <person name="Arakawa K."/>
        </authorList>
    </citation>
    <scope>NUCLEOTIDE SEQUENCE [LARGE SCALE GENOMIC DNA]</scope>
</reference>
<evidence type="ECO:0000256" key="1">
    <source>
        <dbReference type="SAM" id="MobiDB-lite"/>
    </source>
</evidence>